<comment type="caution">
    <text evidence="11">The sequence shown here is derived from an EMBL/GenBank/DDBJ whole genome shotgun (WGS) entry which is preliminary data.</text>
</comment>
<dbReference type="GO" id="GO:0020037">
    <property type="term" value="F:heme binding"/>
    <property type="evidence" value="ECO:0007669"/>
    <property type="project" value="InterPro"/>
</dbReference>
<accession>A0AAV2H527</accession>
<gene>
    <name evidence="11" type="ORF">GSLYS_00002875001</name>
</gene>
<keyword evidence="12" id="KW-1185">Reference proteome</keyword>
<evidence type="ECO:0000313" key="12">
    <source>
        <dbReference type="Proteomes" id="UP001497497"/>
    </source>
</evidence>
<dbReference type="GO" id="GO:0019825">
    <property type="term" value="F:oxygen binding"/>
    <property type="evidence" value="ECO:0007669"/>
    <property type="project" value="InterPro"/>
</dbReference>
<evidence type="ECO:0000256" key="5">
    <source>
        <dbReference type="ARBA" id="ARBA00022723"/>
    </source>
</evidence>
<dbReference type="InterPro" id="IPR044399">
    <property type="entry name" value="Mb-like_M"/>
</dbReference>
<comment type="similarity">
    <text evidence="9">Belongs to the globin family.</text>
</comment>
<dbReference type="CDD" id="cd01040">
    <property type="entry name" value="Mb-like"/>
    <property type="match status" value="1"/>
</dbReference>
<keyword evidence="4 9" id="KW-0561">Oxygen transport</keyword>
<dbReference type="InterPro" id="IPR002336">
    <property type="entry name" value="Erythrocruorin"/>
</dbReference>
<keyword evidence="2 9" id="KW-0813">Transport</keyword>
<dbReference type="AlphaFoldDB" id="A0AAV2H527"/>
<organism evidence="11 12">
    <name type="scientific">Lymnaea stagnalis</name>
    <name type="common">Great pond snail</name>
    <name type="synonym">Helix stagnalis</name>
    <dbReference type="NCBI Taxonomy" id="6523"/>
    <lineage>
        <taxon>Eukaryota</taxon>
        <taxon>Metazoa</taxon>
        <taxon>Spiralia</taxon>
        <taxon>Lophotrochozoa</taxon>
        <taxon>Mollusca</taxon>
        <taxon>Gastropoda</taxon>
        <taxon>Heterobranchia</taxon>
        <taxon>Euthyneura</taxon>
        <taxon>Panpulmonata</taxon>
        <taxon>Hygrophila</taxon>
        <taxon>Lymnaeoidea</taxon>
        <taxon>Lymnaeidae</taxon>
        <taxon>Lymnaea</taxon>
    </lineage>
</organism>
<reference evidence="11 12" key="1">
    <citation type="submission" date="2024-04" db="EMBL/GenBank/DDBJ databases">
        <authorList>
            <consortium name="Genoscope - CEA"/>
            <person name="William W."/>
        </authorList>
    </citation>
    <scope>NUCLEOTIDE SEQUENCE [LARGE SCALE GENOMIC DNA]</scope>
</reference>
<evidence type="ECO:0000256" key="1">
    <source>
        <dbReference type="ARBA" id="ARBA00013895"/>
    </source>
</evidence>
<dbReference type="Gene3D" id="1.10.490.10">
    <property type="entry name" value="Globins"/>
    <property type="match status" value="1"/>
</dbReference>
<dbReference type="EMBL" id="CAXITT010000036">
    <property type="protein sequence ID" value="CAL1528705.1"/>
    <property type="molecule type" value="Genomic_DNA"/>
</dbReference>
<dbReference type="InterPro" id="IPR000971">
    <property type="entry name" value="Globin"/>
</dbReference>
<evidence type="ECO:0000256" key="7">
    <source>
        <dbReference type="ARBA" id="ARBA00023179"/>
    </source>
</evidence>
<dbReference type="GO" id="GO:0005833">
    <property type="term" value="C:hemoglobin complex"/>
    <property type="evidence" value="ECO:0007669"/>
    <property type="project" value="InterPro"/>
</dbReference>
<dbReference type="Pfam" id="PF00042">
    <property type="entry name" value="Globin"/>
    <property type="match status" value="1"/>
</dbReference>
<dbReference type="GO" id="GO:0046872">
    <property type="term" value="F:metal ion binding"/>
    <property type="evidence" value="ECO:0007669"/>
    <property type="project" value="UniProtKB-KW"/>
</dbReference>
<proteinExistence type="inferred from homology"/>
<evidence type="ECO:0000313" key="11">
    <source>
        <dbReference type="EMBL" id="CAL1528705.1"/>
    </source>
</evidence>
<evidence type="ECO:0000256" key="9">
    <source>
        <dbReference type="RuleBase" id="RU000356"/>
    </source>
</evidence>
<evidence type="ECO:0000259" key="10">
    <source>
        <dbReference type="PROSITE" id="PS01033"/>
    </source>
</evidence>
<dbReference type="GO" id="GO:0005576">
    <property type="term" value="C:extracellular region"/>
    <property type="evidence" value="ECO:0007669"/>
    <property type="project" value="InterPro"/>
</dbReference>
<sequence>MGGLLSYLVSFVSSPPSDPTPDPTTGLTGREKQLIMETWALAADKKCVKENGVEFFIQLFVAHPHMQDYFQLFKGKSVAELRSSPKMKAHATSVMYALTSYVENVEDSENLVGLIQKIAISHLGRGIELQEFEYLKVVLLNFIKSLLGSRWTPEIETAWTKLMTAHNAVYKATAEELAAKKSQK</sequence>
<evidence type="ECO:0000256" key="2">
    <source>
        <dbReference type="ARBA" id="ARBA00022448"/>
    </source>
</evidence>
<dbReference type="SUPFAM" id="SSF46458">
    <property type="entry name" value="Globin-like"/>
    <property type="match status" value="1"/>
</dbReference>
<keyword evidence="5" id="KW-0479">Metal-binding</keyword>
<feature type="domain" description="Globin" evidence="10">
    <location>
        <begin position="26"/>
        <end position="175"/>
    </location>
</feature>
<dbReference type="InterPro" id="IPR012292">
    <property type="entry name" value="Globin/Proto"/>
</dbReference>
<dbReference type="InterPro" id="IPR009050">
    <property type="entry name" value="Globin-like_sf"/>
</dbReference>
<dbReference type="PROSITE" id="PS01033">
    <property type="entry name" value="GLOBIN"/>
    <property type="match status" value="1"/>
</dbReference>
<dbReference type="PANTHER" id="PTHR47217:SF1">
    <property type="entry name" value="GLOBIN-LIKE PROTEIN"/>
    <property type="match status" value="1"/>
</dbReference>
<keyword evidence="7" id="KW-0514">Muscle protein</keyword>
<protein>
    <recommendedName>
        <fullName evidence="1">Globin</fullName>
    </recommendedName>
    <alternativeName>
        <fullName evidence="8">Myoglobin</fullName>
    </alternativeName>
</protein>
<dbReference type="PRINTS" id="PR00611">
    <property type="entry name" value="ERYTHCRUORIN"/>
</dbReference>
<evidence type="ECO:0000256" key="3">
    <source>
        <dbReference type="ARBA" id="ARBA00022617"/>
    </source>
</evidence>
<dbReference type="Proteomes" id="UP001497497">
    <property type="component" value="Unassembled WGS sequence"/>
</dbReference>
<evidence type="ECO:0000256" key="4">
    <source>
        <dbReference type="ARBA" id="ARBA00022621"/>
    </source>
</evidence>
<evidence type="ECO:0000256" key="6">
    <source>
        <dbReference type="ARBA" id="ARBA00023004"/>
    </source>
</evidence>
<name>A0AAV2H527_LYMST</name>
<dbReference type="PANTHER" id="PTHR47217">
    <property type="entry name" value="GLOBIN-LIKE PROTEIN"/>
    <property type="match status" value="1"/>
</dbReference>
<keyword evidence="6" id="KW-0408">Iron</keyword>
<dbReference type="GO" id="GO:0005344">
    <property type="term" value="F:oxygen carrier activity"/>
    <property type="evidence" value="ECO:0007669"/>
    <property type="project" value="UniProtKB-KW"/>
</dbReference>
<keyword evidence="3 9" id="KW-0349">Heme</keyword>
<evidence type="ECO:0000256" key="8">
    <source>
        <dbReference type="ARBA" id="ARBA00030087"/>
    </source>
</evidence>